<dbReference type="AlphaFoldDB" id="A0A7L9RTX3"/>
<evidence type="ECO:0000313" key="5">
    <source>
        <dbReference type="Proteomes" id="UP000594001"/>
    </source>
</evidence>
<accession>A0A7L9RTX3</accession>
<keyword evidence="5" id="KW-1185">Reference proteome</keyword>
<sequence>MQLLPTSHQLNTFLRLSVMLRALIASCALVFISKLLTLTSLYSAPTSAENKPTETAQDPAAPTELPPIQNIQLDNQGLTLKLDFMNLTPSDIKVLESLFDYREKIKQKAREVVQKEDQLQIVESRIQQQLTELKRIQGEVTALLDTYDEQEEKKLLLMVKIYENMKPDQAAQIFNTLPEDRLLSLLKRMKESKSAAIMANMNPSQASHLTDKLLGQKELKN</sequence>
<keyword evidence="4" id="KW-0282">Flagellum</keyword>
<dbReference type="SUPFAM" id="SSF158791">
    <property type="entry name" value="MgtE N-terminal domain-like"/>
    <property type="match status" value="1"/>
</dbReference>
<feature type="coiled-coil region" evidence="1">
    <location>
        <begin position="98"/>
        <end position="153"/>
    </location>
</feature>
<organism evidence="4 5">
    <name type="scientific">Candidatus Bodocaedibacter vickermanii</name>
    <dbReference type="NCBI Taxonomy" id="2741701"/>
    <lineage>
        <taxon>Bacteria</taxon>
        <taxon>Pseudomonadati</taxon>
        <taxon>Pseudomonadota</taxon>
        <taxon>Alphaproteobacteria</taxon>
        <taxon>Holosporales</taxon>
        <taxon>Candidatus Paracaedibacteraceae</taxon>
        <taxon>Candidatus Bodocaedibacter</taxon>
    </lineage>
</organism>
<keyword evidence="1" id="KW-0175">Coiled coil</keyword>
<dbReference type="KEGG" id="pbal:CPBP_00745"/>
<evidence type="ECO:0000256" key="2">
    <source>
        <dbReference type="SAM" id="Phobius"/>
    </source>
</evidence>
<dbReference type="Pfam" id="PF03448">
    <property type="entry name" value="MgtE_N"/>
    <property type="match status" value="1"/>
</dbReference>
<name>A0A7L9RTX3_9PROT</name>
<keyword evidence="4" id="KW-0966">Cell projection</keyword>
<dbReference type="EMBL" id="CP054719">
    <property type="protein sequence ID" value="QOL19971.1"/>
    <property type="molecule type" value="Genomic_DNA"/>
</dbReference>
<keyword evidence="2" id="KW-0472">Membrane</keyword>
<dbReference type="Proteomes" id="UP000594001">
    <property type="component" value="Chromosome"/>
</dbReference>
<feature type="transmembrane region" description="Helical" evidence="2">
    <location>
        <begin position="12"/>
        <end position="32"/>
    </location>
</feature>
<keyword evidence="2" id="KW-0812">Transmembrane</keyword>
<gene>
    <name evidence="4" type="ORF">CPBP_00745</name>
</gene>
<evidence type="ECO:0000313" key="4">
    <source>
        <dbReference type="EMBL" id="QOL19971.1"/>
    </source>
</evidence>
<keyword evidence="2" id="KW-1133">Transmembrane helix</keyword>
<feature type="domain" description="Magnesium transporter MgtE intracellular" evidence="3">
    <location>
        <begin position="160"/>
        <end position="209"/>
    </location>
</feature>
<protein>
    <submittedName>
        <fullName evidence="4">Flagellar motility protein MotE, a chaperone for MotC folding</fullName>
    </submittedName>
</protein>
<evidence type="ECO:0000256" key="1">
    <source>
        <dbReference type="SAM" id="Coils"/>
    </source>
</evidence>
<keyword evidence="4" id="KW-0969">Cilium</keyword>
<dbReference type="RefSeq" id="WP_350331527.1">
    <property type="nucleotide sequence ID" value="NZ_CP054719.1"/>
</dbReference>
<reference evidence="4 5" key="1">
    <citation type="submission" date="2020-06" db="EMBL/GenBank/DDBJ databases">
        <title>The endosymbiont of the kinetoplastid Bodo saltans is a Paracaedibacter-like alpha-proteobacterium possessing a putative toxin-antitoxin system.</title>
        <authorList>
            <person name="Midha S."/>
            <person name="Rigden D.J."/>
            <person name="Siozios S."/>
            <person name="Hurst G.D.D."/>
            <person name="Jackson A.P."/>
        </authorList>
    </citation>
    <scope>NUCLEOTIDE SEQUENCE [LARGE SCALE GENOMIC DNA]</scope>
    <source>
        <strain evidence="4">Lake Konstanz</strain>
    </source>
</reference>
<proteinExistence type="predicted"/>
<dbReference type="InterPro" id="IPR006668">
    <property type="entry name" value="Mg_transptr_MgtE_intracell_dom"/>
</dbReference>
<evidence type="ECO:0000259" key="3">
    <source>
        <dbReference type="Pfam" id="PF03448"/>
    </source>
</evidence>